<feature type="compositionally biased region" description="Basic residues" evidence="6">
    <location>
        <begin position="405"/>
        <end position="416"/>
    </location>
</feature>
<feature type="region of interest" description="Disordered" evidence="6">
    <location>
        <begin position="387"/>
        <end position="428"/>
    </location>
</feature>
<keyword evidence="8" id="KW-1185">Reference proteome</keyword>
<dbReference type="PROSITE" id="PS00107">
    <property type="entry name" value="PROTEIN_KINASE_ATP"/>
    <property type="match status" value="1"/>
</dbReference>
<dbReference type="PROSITE" id="PS00108">
    <property type="entry name" value="PROTEIN_KINASE_ST"/>
    <property type="match status" value="1"/>
</dbReference>
<dbReference type="GO" id="GO:0004674">
    <property type="term" value="F:protein serine/threonine kinase activity"/>
    <property type="evidence" value="ECO:0007669"/>
    <property type="project" value="UniProtKB-KW"/>
</dbReference>
<feature type="binding site" evidence="4">
    <location>
        <position position="121"/>
    </location>
    <ligand>
        <name>ATP</name>
        <dbReference type="ChEBI" id="CHEBI:30616"/>
    </ligand>
</feature>
<evidence type="ECO:0000313" key="9">
    <source>
        <dbReference type="WBParaSite" id="PgB10_g103_t01"/>
    </source>
</evidence>
<evidence type="ECO:0000256" key="5">
    <source>
        <dbReference type="RuleBase" id="RU000304"/>
    </source>
</evidence>
<dbReference type="PROSITE" id="PS50011">
    <property type="entry name" value="PROTEIN_KINASE_DOM"/>
    <property type="match status" value="1"/>
</dbReference>
<dbReference type="PANTHER" id="PTHR11909">
    <property type="entry name" value="CASEIN KINASE-RELATED"/>
    <property type="match status" value="1"/>
</dbReference>
<reference evidence="9" key="1">
    <citation type="submission" date="2022-11" db="UniProtKB">
        <authorList>
            <consortium name="WormBaseParasite"/>
        </authorList>
    </citation>
    <scope>IDENTIFICATION</scope>
</reference>
<dbReference type="InterPro" id="IPR011009">
    <property type="entry name" value="Kinase-like_dom_sf"/>
</dbReference>
<dbReference type="InterPro" id="IPR017441">
    <property type="entry name" value="Protein_kinase_ATP_BS"/>
</dbReference>
<dbReference type="Pfam" id="PF00069">
    <property type="entry name" value="Pkinase"/>
    <property type="match status" value="1"/>
</dbReference>
<protein>
    <recommendedName>
        <fullName evidence="1">non-specific serine/threonine protein kinase</fullName>
        <ecNumber evidence="1">2.7.11.1</ecNumber>
    </recommendedName>
</protein>
<dbReference type="GO" id="GO:0005524">
    <property type="term" value="F:ATP binding"/>
    <property type="evidence" value="ECO:0007669"/>
    <property type="project" value="UniProtKB-UniRule"/>
</dbReference>
<evidence type="ECO:0000256" key="1">
    <source>
        <dbReference type="ARBA" id="ARBA00012513"/>
    </source>
</evidence>
<evidence type="ECO:0000256" key="4">
    <source>
        <dbReference type="PROSITE-ProRule" id="PRU10141"/>
    </source>
</evidence>
<feature type="compositionally biased region" description="Basic and acidic residues" evidence="6">
    <location>
        <begin position="419"/>
        <end position="428"/>
    </location>
</feature>
<keyword evidence="5" id="KW-0418">Kinase</keyword>
<dbReference type="SMART" id="SM00220">
    <property type="entry name" value="S_TKc"/>
    <property type="match status" value="1"/>
</dbReference>
<evidence type="ECO:0000256" key="6">
    <source>
        <dbReference type="SAM" id="MobiDB-lite"/>
    </source>
</evidence>
<evidence type="ECO:0000259" key="7">
    <source>
        <dbReference type="PROSITE" id="PS50011"/>
    </source>
</evidence>
<dbReference type="Proteomes" id="UP000887569">
    <property type="component" value="Unplaced"/>
</dbReference>
<organism evidence="8 9">
    <name type="scientific">Parascaris univalens</name>
    <name type="common">Nematode worm</name>
    <dbReference type="NCBI Taxonomy" id="6257"/>
    <lineage>
        <taxon>Eukaryota</taxon>
        <taxon>Metazoa</taxon>
        <taxon>Ecdysozoa</taxon>
        <taxon>Nematoda</taxon>
        <taxon>Chromadorea</taxon>
        <taxon>Rhabditida</taxon>
        <taxon>Spirurina</taxon>
        <taxon>Ascaridomorpha</taxon>
        <taxon>Ascaridoidea</taxon>
        <taxon>Ascarididae</taxon>
        <taxon>Parascaris</taxon>
    </lineage>
</organism>
<dbReference type="InterPro" id="IPR000719">
    <property type="entry name" value="Prot_kinase_dom"/>
</dbReference>
<dbReference type="SUPFAM" id="SSF56112">
    <property type="entry name" value="Protein kinase-like (PK-like)"/>
    <property type="match status" value="1"/>
</dbReference>
<dbReference type="WBParaSite" id="PgB10_g103_t01">
    <property type="protein sequence ID" value="PgB10_g103_t01"/>
    <property type="gene ID" value="PgB10_g103"/>
</dbReference>
<evidence type="ECO:0000256" key="3">
    <source>
        <dbReference type="ARBA" id="ARBA00022840"/>
    </source>
</evidence>
<dbReference type="Gene3D" id="1.10.510.10">
    <property type="entry name" value="Transferase(Phosphotransferase) domain 1"/>
    <property type="match status" value="1"/>
</dbReference>
<dbReference type="EC" id="2.7.11.1" evidence="1"/>
<proteinExistence type="inferred from homology"/>
<sequence>MGEAVKAEFSHRRRSSKGERRYKQRVLDEDELLIRSASSDDDDEADYDVFLRKMVKKERARREARKKESSMARSKIAPGIVINTDSSRYEVLAVLGSGGFGDVYKVRQLDAQKSVDVFALKTETNGPGGKQINRLKVEMNILQMCLKIPDNEKKHFVRLVDKGRTDTFKFIVMDLVGNSIDNIQRRSHHKRFSMATCINLGLQTLEGISDLHALGYLHRDIKPQNFTVGLREKSETIFLLDFGIARRYTEKSSKAIRLPREIVRFLGTVRFASRNCHRSREQCRRDDLESWMYMVLEFTDCSALPWCRTVDRKVVCTQKEKLFSGTYTKHIASLPEEFRRVLHYINELGYQSTPDYEYISNLLKRGAARSNVDLTEKFDWIRSVDESESTDRSRSLKRIGSSHSGCKKLRSRKKSHAAYGDEDRSPPK</sequence>
<feature type="domain" description="Protein kinase" evidence="7">
    <location>
        <begin position="89"/>
        <end position="381"/>
    </location>
</feature>
<comment type="similarity">
    <text evidence="5">Belongs to the protein kinase superfamily.</text>
</comment>
<keyword evidence="2 4" id="KW-0547">Nucleotide-binding</keyword>
<dbReference type="AlphaFoldDB" id="A0A914ZRF8"/>
<dbReference type="InterPro" id="IPR008271">
    <property type="entry name" value="Ser/Thr_kinase_AS"/>
</dbReference>
<name>A0A914ZRF8_PARUN</name>
<accession>A0A914ZRF8</accession>
<feature type="region of interest" description="Disordered" evidence="6">
    <location>
        <begin position="1"/>
        <end position="21"/>
    </location>
</feature>
<evidence type="ECO:0000313" key="8">
    <source>
        <dbReference type="Proteomes" id="UP000887569"/>
    </source>
</evidence>
<dbReference type="InterPro" id="IPR050235">
    <property type="entry name" value="CK1_Ser-Thr_kinase"/>
</dbReference>
<keyword evidence="5" id="KW-0723">Serine/threonine-protein kinase</keyword>
<evidence type="ECO:0000256" key="2">
    <source>
        <dbReference type="ARBA" id="ARBA00022741"/>
    </source>
</evidence>
<keyword evidence="5" id="KW-0808">Transferase</keyword>
<keyword evidence="3 4" id="KW-0067">ATP-binding</keyword>